<keyword evidence="5" id="KW-0864">Zinc transport</keyword>
<dbReference type="Proteomes" id="UP000256686">
    <property type="component" value="Unassembled WGS sequence"/>
</dbReference>
<organism evidence="12 13">
    <name type="scientific">Chryseobacterium pennae</name>
    <dbReference type="NCBI Taxonomy" id="2258962"/>
    <lineage>
        <taxon>Bacteria</taxon>
        <taxon>Pseudomonadati</taxon>
        <taxon>Bacteroidota</taxon>
        <taxon>Flavobacteriia</taxon>
        <taxon>Flavobacteriales</taxon>
        <taxon>Weeksellaceae</taxon>
        <taxon>Chryseobacterium group</taxon>
        <taxon>Chryseobacterium</taxon>
    </lineage>
</organism>
<dbReference type="InterPro" id="IPR027470">
    <property type="entry name" value="Cation_efflux_CTD"/>
</dbReference>
<feature type="transmembrane region" description="Helical" evidence="9">
    <location>
        <begin position="120"/>
        <end position="143"/>
    </location>
</feature>
<evidence type="ECO:0000259" key="10">
    <source>
        <dbReference type="Pfam" id="PF01545"/>
    </source>
</evidence>
<keyword evidence="13" id="KW-1185">Reference proteome</keyword>
<dbReference type="EMBL" id="QNVT01000001">
    <property type="protein sequence ID" value="REC64107.1"/>
    <property type="molecule type" value="Genomic_DNA"/>
</dbReference>
<sequence>MMEETKTQIQTTSAASKHKKNLLIVLALSGTYLIAEVIGGIVTNSLALLADAAHMLTDVVGLLLAFIAIKIGERKADPSKTYGYYRTEILAAVINAVVLLGISIYVLIEAYKRFQDPPEVQSTSMLIVAGIGLLVNVVGLMILRKDSEASLNMKGAYFEVLSDMLTSVGVMIAGVIMLTTGWYYADPLISAAIGLLIFPRTWKLLMEAVHILLEGTPKDVDIQELRTSLEQTQGVKNVHDLHVWSLTSSVNAMSAHIVKDEEASQNQLLKTLTDKTTQNFKISHTTFQIEEEGYEENEVHL</sequence>
<dbReference type="PANTHER" id="PTHR11562:SF17">
    <property type="entry name" value="RE54080P-RELATED"/>
    <property type="match status" value="1"/>
</dbReference>
<dbReference type="GO" id="GO:0005886">
    <property type="term" value="C:plasma membrane"/>
    <property type="evidence" value="ECO:0007669"/>
    <property type="project" value="TreeGrafter"/>
</dbReference>
<dbReference type="InterPro" id="IPR036837">
    <property type="entry name" value="Cation_efflux_CTD_sf"/>
</dbReference>
<dbReference type="InterPro" id="IPR050681">
    <property type="entry name" value="CDF/SLC30A"/>
</dbReference>
<dbReference type="NCBIfam" id="TIGR01297">
    <property type="entry name" value="CDF"/>
    <property type="match status" value="1"/>
</dbReference>
<dbReference type="GO" id="GO:0005385">
    <property type="term" value="F:zinc ion transmembrane transporter activity"/>
    <property type="evidence" value="ECO:0007669"/>
    <property type="project" value="TreeGrafter"/>
</dbReference>
<evidence type="ECO:0000256" key="6">
    <source>
        <dbReference type="ARBA" id="ARBA00022989"/>
    </source>
</evidence>
<evidence type="ECO:0000256" key="5">
    <source>
        <dbReference type="ARBA" id="ARBA00022906"/>
    </source>
</evidence>
<evidence type="ECO:0000256" key="2">
    <source>
        <dbReference type="ARBA" id="ARBA00008873"/>
    </source>
</evidence>
<dbReference type="Pfam" id="PF16916">
    <property type="entry name" value="ZT_dimer"/>
    <property type="match status" value="1"/>
</dbReference>
<keyword evidence="4 9" id="KW-0812">Transmembrane</keyword>
<name>A0A3D9CEA5_9FLAO</name>
<feature type="transmembrane region" description="Helical" evidence="9">
    <location>
        <begin position="155"/>
        <end position="176"/>
    </location>
</feature>
<keyword evidence="8 9" id="KW-0472">Membrane</keyword>
<feature type="domain" description="Cation efflux protein transmembrane" evidence="10">
    <location>
        <begin position="22"/>
        <end position="213"/>
    </location>
</feature>
<dbReference type="InterPro" id="IPR058533">
    <property type="entry name" value="Cation_efflux_TM"/>
</dbReference>
<comment type="similarity">
    <text evidence="2">Belongs to the cation diffusion facilitator (CDF) transporter (TC 2.A.4) family. SLC30A subfamily.</text>
</comment>
<feature type="transmembrane region" description="Helical" evidence="9">
    <location>
        <begin position="48"/>
        <end position="69"/>
    </location>
</feature>
<dbReference type="SUPFAM" id="SSF161111">
    <property type="entry name" value="Cation efflux protein transmembrane domain-like"/>
    <property type="match status" value="1"/>
</dbReference>
<evidence type="ECO:0000259" key="11">
    <source>
        <dbReference type="Pfam" id="PF16916"/>
    </source>
</evidence>
<gene>
    <name evidence="12" type="ORF">DRF65_00585</name>
</gene>
<keyword evidence="5" id="KW-0862">Zinc</keyword>
<dbReference type="Gene3D" id="1.20.1510.10">
    <property type="entry name" value="Cation efflux protein transmembrane domain"/>
    <property type="match status" value="1"/>
</dbReference>
<reference evidence="13" key="1">
    <citation type="submission" date="2018-06" db="EMBL/GenBank/DDBJ databases">
        <authorList>
            <person name="Lum Nde A."/>
            <person name="Hugo C."/>
        </authorList>
    </citation>
    <scope>NUCLEOTIDE SEQUENCE [LARGE SCALE GENOMIC DNA]</scope>
    <source>
        <strain evidence="13">1_F178</strain>
    </source>
</reference>
<proteinExistence type="inferred from homology"/>
<dbReference type="InterPro" id="IPR002524">
    <property type="entry name" value="Cation_efflux"/>
</dbReference>
<evidence type="ECO:0000256" key="1">
    <source>
        <dbReference type="ARBA" id="ARBA00004141"/>
    </source>
</evidence>
<dbReference type="AlphaFoldDB" id="A0A3D9CEA5"/>
<evidence type="ECO:0000256" key="3">
    <source>
        <dbReference type="ARBA" id="ARBA00022448"/>
    </source>
</evidence>
<comment type="subcellular location">
    <subcellularLocation>
        <location evidence="1">Membrane</location>
        <topology evidence="1">Multi-pass membrane protein</topology>
    </subcellularLocation>
</comment>
<evidence type="ECO:0000256" key="8">
    <source>
        <dbReference type="ARBA" id="ARBA00023136"/>
    </source>
</evidence>
<keyword evidence="3" id="KW-0813">Transport</keyword>
<feature type="transmembrane region" description="Helical" evidence="9">
    <location>
        <begin position="21"/>
        <end position="42"/>
    </location>
</feature>
<dbReference type="InterPro" id="IPR027469">
    <property type="entry name" value="Cation_efflux_TMD_sf"/>
</dbReference>
<keyword evidence="7" id="KW-0406">Ion transport</keyword>
<evidence type="ECO:0000256" key="7">
    <source>
        <dbReference type="ARBA" id="ARBA00023065"/>
    </source>
</evidence>
<feature type="domain" description="Cation efflux protein cytoplasmic" evidence="11">
    <location>
        <begin position="217"/>
        <end position="291"/>
    </location>
</feature>
<keyword evidence="6 9" id="KW-1133">Transmembrane helix</keyword>
<evidence type="ECO:0000256" key="4">
    <source>
        <dbReference type="ARBA" id="ARBA00022692"/>
    </source>
</evidence>
<evidence type="ECO:0000313" key="13">
    <source>
        <dbReference type="Proteomes" id="UP000256686"/>
    </source>
</evidence>
<protein>
    <submittedName>
        <fullName evidence="12">Cation transporter</fullName>
    </submittedName>
</protein>
<dbReference type="Pfam" id="PF01545">
    <property type="entry name" value="Cation_efflux"/>
    <property type="match status" value="1"/>
</dbReference>
<evidence type="ECO:0000256" key="9">
    <source>
        <dbReference type="SAM" id="Phobius"/>
    </source>
</evidence>
<comment type="caution">
    <text evidence="12">The sequence shown here is derived from an EMBL/GenBank/DDBJ whole genome shotgun (WGS) entry which is preliminary data.</text>
</comment>
<dbReference type="RefSeq" id="WP_115967992.1">
    <property type="nucleotide sequence ID" value="NZ_QNVT01000001.1"/>
</dbReference>
<dbReference type="PANTHER" id="PTHR11562">
    <property type="entry name" value="CATION EFFLUX PROTEIN/ ZINC TRANSPORTER"/>
    <property type="match status" value="1"/>
</dbReference>
<feature type="transmembrane region" description="Helical" evidence="9">
    <location>
        <begin position="89"/>
        <end position="108"/>
    </location>
</feature>
<accession>A0A3D9CEA5</accession>
<evidence type="ECO:0000313" key="12">
    <source>
        <dbReference type="EMBL" id="REC64107.1"/>
    </source>
</evidence>
<dbReference type="SUPFAM" id="SSF160240">
    <property type="entry name" value="Cation efflux protein cytoplasmic domain-like"/>
    <property type="match status" value="1"/>
</dbReference>